<protein>
    <submittedName>
        <fullName evidence="2">Uncharacterized protein</fullName>
    </submittedName>
</protein>
<accession>A0A3M3YAM6</accession>
<feature type="transmembrane region" description="Helical" evidence="1">
    <location>
        <begin position="289"/>
        <end position="312"/>
    </location>
</feature>
<proteinExistence type="predicted"/>
<dbReference type="Proteomes" id="UP000281350">
    <property type="component" value="Unassembled WGS sequence"/>
</dbReference>
<feature type="transmembrane region" description="Helical" evidence="1">
    <location>
        <begin position="232"/>
        <end position="254"/>
    </location>
</feature>
<keyword evidence="1" id="KW-1133">Transmembrane helix</keyword>
<name>A0A3M3YAM6_9PSED</name>
<evidence type="ECO:0000313" key="3">
    <source>
        <dbReference type="Proteomes" id="UP000281350"/>
    </source>
</evidence>
<evidence type="ECO:0000313" key="2">
    <source>
        <dbReference type="EMBL" id="RMO79470.1"/>
    </source>
</evidence>
<feature type="transmembrane region" description="Helical" evidence="1">
    <location>
        <begin position="319"/>
        <end position="339"/>
    </location>
</feature>
<comment type="caution">
    <text evidence="2">The sequence shown here is derived from an EMBL/GenBank/DDBJ whole genome shotgun (WGS) entry which is preliminary data.</text>
</comment>
<feature type="transmembrane region" description="Helical" evidence="1">
    <location>
        <begin position="186"/>
        <end position="212"/>
    </location>
</feature>
<keyword evidence="1" id="KW-0472">Membrane</keyword>
<feature type="transmembrane region" description="Helical" evidence="1">
    <location>
        <begin position="345"/>
        <end position="368"/>
    </location>
</feature>
<dbReference type="AlphaFoldDB" id="A0A3M3YAM6"/>
<reference evidence="2 3" key="1">
    <citation type="submission" date="2018-08" db="EMBL/GenBank/DDBJ databases">
        <title>Recombination of ecologically and evolutionarily significant loci maintains genetic cohesion in the Pseudomonas syringae species complex.</title>
        <authorList>
            <person name="Dillon M."/>
            <person name="Thakur S."/>
            <person name="Almeida R.N.D."/>
            <person name="Weir B.S."/>
            <person name="Guttman D.S."/>
        </authorList>
    </citation>
    <scope>NUCLEOTIDE SEQUENCE [LARGE SCALE GENOMIC DNA]</scope>
    <source>
        <strain evidence="2 3">ICMP 2732</strain>
    </source>
</reference>
<sequence>MDAVTAPRQARTHRTTVKVHHLRLRLRGDIGWIETALLSGPAVALVTIQLDLLLALTVLRVGNRIVAIVLLLRRGLINRLVLRRVDHHIILTVGLIRIVSARREKQQAAADPHFLRIRRQPAHPNAIRRGYHDIAWALRAIPVASRIKIILPAIRDARVTARHSVYRIARPILRARAPAVAVSIRATFPAVIGAAIAGLPIAVVTARNVLIVALTRLLGLPGLSGATLDRQVVLALAQLLTLLVLLLLNLPLLVTLLLIDLLLLLTLHIALLQLLLLDLLLLLALDLALLILLLLNLTLLVVLLLIDLLLLLALDITQLVLLLLYLTLLIILLLKALLLLLTLHIALLILLLLTLLPVVIGAAVKLVLPRFIAFISQRLSTDAQTQQTYTRELPDARFHAFLTRARVDVVKTA</sequence>
<gene>
    <name evidence="2" type="ORF">ALQ36_05216</name>
</gene>
<feature type="transmembrane region" description="Helical" evidence="1">
    <location>
        <begin position="261"/>
        <end position="283"/>
    </location>
</feature>
<keyword evidence="1" id="KW-0812">Transmembrane</keyword>
<dbReference type="EMBL" id="RBPY01000063">
    <property type="protein sequence ID" value="RMO79470.1"/>
    <property type="molecule type" value="Genomic_DNA"/>
</dbReference>
<evidence type="ECO:0000256" key="1">
    <source>
        <dbReference type="SAM" id="Phobius"/>
    </source>
</evidence>
<organism evidence="2 3">
    <name type="scientific">Pseudomonas syringae pv. primulae</name>
    <dbReference type="NCBI Taxonomy" id="251707"/>
    <lineage>
        <taxon>Bacteria</taxon>
        <taxon>Pseudomonadati</taxon>
        <taxon>Pseudomonadota</taxon>
        <taxon>Gammaproteobacteria</taxon>
        <taxon>Pseudomonadales</taxon>
        <taxon>Pseudomonadaceae</taxon>
        <taxon>Pseudomonas</taxon>
    </lineage>
</organism>